<feature type="non-terminal residue" evidence="7">
    <location>
        <position position="477"/>
    </location>
</feature>
<feature type="domain" description="RING-type" evidence="6">
    <location>
        <begin position="6"/>
        <end position="49"/>
    </location>
</feature>
<dbReference type="InterPro" id="IPR001841">
    <property type="entry name" value="Znf_RING"/>
</dbReference>
<evidence type="ECO:0000256" key="2">
    <source>
        <dbReference type="ARBA" id="ARBA00022771"/>
    </source>
</evidence>
<dbReference type="Gene3D" id="3.30.40.10">
    <property type="entry name" value="Zinc/RING finger domain, C3HC4 (zinc finger)"/>
    <property type="match status" value="1"/>
</dbReference>
<dbReference type="Gene3D" id="3.30.160.60">
    <property type="entry name" value="Classic Zinc Finger"/>
    <property type="match status" value="1"/>
</dbReference>
<dbReference type="PROSITE" id="PS00518">
    <property type="entry name" value="ZF_RING_1"/>
    <property type="match status" value="1"/>
</dbReference>
<keyword evidence="2 4" id="KW-0863">Zinc-finger</keyword>
<name>A0AAV2QM84_MEGNR</name>
<evidence type="ECO:0000256" key="1">
    <source>
        <dbReference type="ARBA" id="ARBA00022723"/>
    </source>
</evidence>
<evidence type="ECO:0000313" key="8">
    <source>
        <dbReference type="Proteomes" id="UP001497623"/>
    </source>
</evidence>
<feature type="coiled-coil region" evidence="5">
    <location>
        <begin position="160"/>
        <end position="203"/>
    </location>
</feature>
<dbReference type="Proteomes" id="UP001497623">
    <property type="component" value="Unassembled WGS sequence"/>
</dbReference>
<dbReference type="Pfam" id="PF00097">
    <property type="entry name" value="zf-C3HC4"/>
    <property type="match status" value="1"/>
</dbReference>
<accession>A0AAV2QM84</accession>
<protein>
    <recommendedName>
        <fullName evidence="6">RING-type domain-containing protein</fullName>
    </recommendedName>
</protein>
<dbReference type="InterPro" id="IPR052667">
    <property type="entry name" value="E3_ubiquitin-ligase_RING"/>
</dbReference>
<keyword evidence="8" id="KW-1185">Reference proteome</keyword>
<reference evidence="7 8" key="1">
    <citation type="submission" date="2024-05" db="EMBL/GenBank/DDBJ databases">
        <authorList>
            <person name="Wallberg A."/>
        </authorList>
    </citation>
    <scope>NUCLEOTIDE SEQUENCE [LARGE SCALE GENOMIC DNA]</scope>
</reference>
<evidence type="ECO:0000256" key="3">
    <source>
        <dbReference type="ARBA" id="ARBA00022833"/>
    </source>
</evidence>
<organism evidence="7 8">
    <name type="scientific">Meganyctiphanes norvegica</name>
    <name type="common">Northern krill</name>
    <name type="synonym">Thysanopoda norvegica</name>
    <dbReference type="NCBI Taxonomy" id="48144"/>
    <lineage>
        <taxon>Eukaryota</taxon>
        <taxon>Metazoa</taxon>
        <taxon>Ecdysozoa</taxon>
        <taxon>Arthropoda</taxon>
        <taxon>Crustacea</taxon>
        <taxon>Multicrustacea</taxon>
        <taxon>Malacostraca</taxon>
        <taxon>Eumalacostraca</taxon>
        <taxon>Eucarida</taxon>
        <taxon>Euphausiacea</taxon>
        <taxon>Euphausiidae</taxon>
        <taxon>Meganyctiphanes</taxon>
    </lineage>
</organism>
<evidence type="ECO:0000259" key="6">
    <source>
        <dbReference type="PROSITE" id="PS50089"/>
    </source>
</evidence>
<dbReference type="InterPro" id="IPR013083">
    <property type="entry name" value="Znf_RING/FYVE/PHD"/>
</dbReference>
<evidence type="ECO:0000256" key="4">
    <source>
        <dbReference type="PROSITE-ProRule" id="PRU00175"/>
    </source>
</evidence>
<sequence>MDFLECKICHVPYDEEDHRPRYAQCGHELCTACITSLIKDGTFECPKCRQKNLVYLPEDLPVCFALIDIIRTFKDKNIPLVKETAPIASGDTSEEICHIHCKALGHWCWKCQIWICVECLESHTTMTDCSTTTSTKAMDDMKEKQLKDIDTLFSIFEKDTNRLNDKKKNLIDKRKELLERAEKKELLERAEKYGEEVNEICNALEQGNIHKENLVECKKHLKKATSLHTFSERNKVATQRRQLLHTWCVRTQRMVPVLGLLKALKEDKEVYVEMVIKDEKMYAKLSQQDERINIHTFRKQIVSDDCTCWPFGHLQKEIPYEASLTFMDLSLGGTVRGRAFIRLNKNLPNIWQFMEHLITGQKGLTLAGRNLELKSDNEMWAPGITISEMSVPLDSNATSTAKRGDVVGFFPRGKLNQFIFYVTGKPKTFSSHCLVLGHVEEGMDVVQSCYDHHNSGVMISDCGLVIELNSRCVKDIH</sequence>
<dbReference type="GO" id="GO:0008270">
    <property type="term" value="F:zinc ion binding"/>
    <property type="evidence" value="ECO:0007669"/>
    <property type="project" value="UniProtKB-KW"/>
</dbReference>
<comment type="caution">
    <text evidence="7">The sequence shown here is derived from an EMBL/GenBank/DDBJ whole genome shotgun (WGS) entry which is preliminary data.</text>
</comment>
<dbReference type="InterPro" id="IPR017907">
    <property type="entry name" value="Znf_RING_CS"/>
</dbReference>
<proteinExistence type="predicted"/>
<dbReference type="PANTHER" id="PTHR47156">
    <property type="entry name" value="PROTEIN CBG20824"/>
    <property type="match status" value="1"/>
</dbReference>
<gene>
    <name evidence="7" type="ORF">MNOR_LOCUS13009</name>
</gene>
<dbReference type="SMART" id="SM00184">
    <property type="entry name" value="RING"/>
    <property type="match status" value="1"/>
</dbReference>
<dbReference type="SUPFAM" id="SSF57850">
    <property type="entry name" value="RING/U-box"/>
    <property type="match status" value="1"/>
</dbReference>
<dbReference type="PANTHER" id="PTHR47156:SF10">
    <property type="entry name" value="E3 UBIQUITIN-PROTEIN LIGASE TRIM-21-RELATED"/>
    <property type="match status" value="1"/>
</dbReference>
<dbReference type="InterPro" id="IPR018957">
    <property type="entry name" value="Znf_C3HC4_RING-type"/>
</dbReference>
<keyword evidence="3" id="KW-0862">Zinc</keyword>
<keyword evidence="5" id="KW-0175">Coiled coil</keyword>
<evidence type="ECO:0000313" key="7">
    <source>
        <dbReference type="EMBL" id="CAL4086462.1"/>
    </source>
</evidence>
<keyword evidence="1" id="KW-0479">Metal-binding</keyword>
<dbReference type="SUPFAM" id="SSF57845">
    <property type="entry name" value="B-box zinc-binding domain"/>
    <property type="match status" value="1"/>
</dbReference>
<dbReference type="AlphaFoldDB" id="A0AAV2QM84"/>
<dbReference type="EMBL" id="CAXKWB010007294">
    <property type="protein sequence ID" value="CAL4086462.1"/>
    <property type="molecule type" value="Genomic_DNA"/>
</dbReference>
<dbReference type="PROSITE" id="PS50089">
    <property type="entry name" value="ZF_RING_2"/>
    <property type="match status" value="1"/>
</dbReference>
<evidence type="ECO:0000256" key="5">
    <source>
        <dbReference type="SAM" id="Coils"/>
    </source>
</evidence>